<dbReference type="EMBL" id="FOLS01000011">
    <property type="protein sequence ID" value="SFC84404.1"/>
    <property type="molecule type" value="Genomic_DNA"/>
</dbReference>
<protein>
    <recommendedName>
        <fullName evidence="7">Antitermination protein Q</fullName>
    </recommendedName>
</protein>
<dbReference type="AlphaFoldDB" id="A0AAQ1KFK8"/>
<dbReference type="InterPro" id="IPR010534">
    <property type="entry name" value="Phage_933W_GpQ"/>
</dbReference>
<proteinExistence type="inferred from homology"/>
<reference evidence="5 6" key="1">
    <citation type="submission" date="2016-10" db="EMBL/GenBank/DDBJ databases">
        <authorList>
            <person name="Varghese N."/>
            <person name="Submissions S."/>
        </authorList>
    </citation>
    <scope>NUCLEOTIDE SEQUENCE [LARGE SCALE GENOMIC DNA]</scope>
    <source>
        <strain evidence="5 6">LMG 18378</strain>
    </source>
</reference>
<dbReference type="GO" id="GO:0060567">
    <property type="term" value="P:negative regulation of termination of DNA-templated transcription"/>
    <property type="evidence" value="ECO:0007669"/>
    <property type="project" value="InterPro"/>
</dbReference>
<keyword evidence="6" id="KW-1185">Reference proteome</keyword>
<evidence type="ECO:0000256" key="3">
    <source>
        <dbReference type="ARBA" id="ARBA00023125"/>
    </source>
</evidence>
<keyword evidence="4" id="KW-0804">Transcription</keyword>
<dbReference type="Pfam" id="PF06530">
    <property type="entry name" value="Phage_antitermQ"/>
    <property type="match status" value="1"/>
</dbReference>
<evidence type="ECO:0000256" key="1">
    <source>
        <dbReference type="ARBA" id="ARBA00010234"/>
    </source>
</evidence>
<evidence type="ECO:0000313" key="6">
    <source>
        <dbReference type="Proteomes" id="UP000183385"/>
    </source>
</evidence>
<evidence type="ECO:0000256" key="2">
    <source>
        <dbReference type="ARBA" id="ARBA00023015"/>
    </source>
</evidence>
<dbReference type="Proteomes" id="UP000183385">
    <property type="component" value="Unassembled WGS sequence"/>
</dbReference>
<comment type="similarity">
    <text evidence="1">Belongs to the phage antitermination Q type 1 family.</text>
</comment>
<evidence type="ECO:0008006" key="7">
    <source>
        <dbReference type="Google" id="ProtNLM"/>
    </source>
</evidence>
<accession>A0AAQ1KFK8</accession>
<evidence type="ECO:0000256" key="4">
    <source>
        <dbReference type="ARBA" id="ARBA00023163"/>
    </source>
</evidence>
<comment type="caution">
    <text evidence="5">The sequence shown here is derived from an EMBL/GenBank/DDBJ whole genome shotgun (WGS) entry which is preliminary data.</text>
</comment>
<name>A0AAQ1KFK8_9PSED</name>
<gene>
    <name evidence="5" type="ORF">SAMN05216577_11193</name>
</gene>
<evidence type="ECO:0000313" key="5">
    <source>
        <dbReference type="EMBL" id="SFC84404.1"/>
    </source>
</evidence>
<keyword evidence="3" id="KW-0238">DNA-binding</keyword>
<dbReference type="GO" id="GO:0003677">
    <property type="term" value="F:DNA binding"/>
    <property type="evidence" value="ECO:0007669"/>
    <property type="project" value="UniProtKB-KW"/>
</dbReference>
<keyword evidence="2" id="KW-0805">Transcription regulation</keyword>
<organism evidence="5 6">
    <name type="scientific">Pseudomonas citronellolis</name>
    <dbReference type="NCBI Taxonomy" id="53408"/>
    <lineage>
        <taxon>Bacteria</taxon>
        <taxon>Pseudomonadati</taxon>
        <taxon>Pseudomonadota</taxon>
        <taxon>Gammaproteobacteria</taxon>
        <taxon>Pseudomonadales</taxon>
        <taxon>Pseudomonadaceae</taxon>
        <taxon>Pseudomonas</taxon>
    </lineage>
</organism>
<sequence>MGNMAIERTTESLLEQWGIWVRQGTGNLSCAAPSWSLPTARLTDDEGLELDALVAKLGKRHPLFGEAVLRYYTTGKTFEQVGKAMGMGEEKARQAVKGGVAWIDGALEMKRGLKAA</sequence>